<dbReference type="AlphaFoldDB" id="A0AAD8HCF5"/>
<proteinExistence type="inferred from homology"/>
<dbReference type="FunFam" id="3.40.50.300:FF:001091">
    <property type="entry name" value="Probable disease resistance protein At1g61300"/>
    <property type="match status" value="1"/>
</dbReference>
<dbReference type="InterPro" id="IPR002182">
    <property type="entry name" value="NB-ARC"/>
</dbReference>
<evidence type="ECO:0000259" key="9">
    <source>
        <dbReference type="Pfam" id="PF18052"/>
    </source>
</evidence>
<evidence type="ECO:0000256" key="3">
    <source>
        <dbReference type="ARBA" id="ARBA00022737"/>
    </source>
</evidence>
<keyword evidence="6" id="KW-0067">ATP-binding</keyword>
<evidence type="ECO:0000256" key="2">
    <source>
        <dbReference type="ARBA" id="ARBA00022614"/>
    </source>
</evidence>
<dbReference type="Gene3D" id="1.10.8.430">
    <property type="entry name" value="Helical domain of apoptotic protease-activating factors"/>
    <property type="match status" value="1"/>
</dbReference>
<feature type="chain" id="PRO_5042167311" evidence="7">
    <location>
        <begin position="29"/>
        <end position="622"/>
    </location>
</feature>
<keyword evidence="12" id="KW-1185">Reference proteome</keyword>
<dbReference type="PRINTS" id="PR00364">
    <property type="entry name" value="DISEASERSIST"/>
</dbReference>
<keyword evidence="2" id="KW-0433">Leucine-rich repeat</keyword>
<keyword evidence="5" id="KW-0611">Plant defense</keyword>
<feature type="domain" description="NB-ARC" evidence="8">
    <location>
        <begin position="169"/>
        <end position="340"/>
    </location>
</feature>
<evidence type="ECO:0000259" key="10">
    <source>
        <dbReference type="Pfam" id="PF23559"/>
    </source>
</evidence>
<feature type="signal peptide" evidence="7">
    <location>
        <begin position="1"/>
        <end position="28"/>
    </location>
</feature>
<evidence type="ECO:0000313" key="12">
    <source>
        <dbReference type="Proteomes" id="UP001237642"/>
    </source>
</evidence>
<protein>
    <submittedName>
        <fullName evidence="11">Disease resistance protein RGA2-like</fullName>
    </submittedName>
</protein>
<gene>
    <name evidence="11" type="ORF">POM88_040037</name>
</gene>
<feature type="domain" description="Disease resistance N-terminal" evidence="9">
    <location>
        <begin position="13"/>
        <end position="97"/>
    </location>
</feature>
<dbReference type="EMBL" id="JAUIZM010000009">
    <property type="protein sequence ID" value="KAK1364476.1"/>
    <property type="molecule type" value="Genomic_DNA"/>
</dbReference>
<dbReference type="InterPro" id="IPR027417">
    <property type="entry name" value="P-loop_NTPase"/>
</dbReference>
<dbReference type="GO" id="GO:0051607">
    <property type="term" value="P:defense response to virus"/>
    <property type="evidence" value="ECO:0007669"/>
    <property type="project" value="UniProtKB-ARBA"/>
</dbReference>
<dbReference type="Gene3D" id="3.40.50.300">
    <property type="entry name" value="P-loop containing nucleotide triphosphate hydrolases"/>
    <property type="match status" value="1"/>
</dbReference>
<evidence type="ECO:0000259" key="8">
    <source>
        <dbReference type="Pfam" id="PF00931"/>
    </source>
</evidence>
<dbReference type="Gene3D" id="1.10.10.10">
    <property type="entry name" value="Winged helix-like DNA-binding domain superfamily/Winged helix DNA-binding domain"/>
    <property type="match status" value="1"/>
</dbReference>
<dbReference type="Gene3D" id="3.80.10.10">
    <property type="entry name" value="Ribonuclease Inhibitor"/>
    <property type="match status" value="1"/>
</dbReference>
<dbReference type="SUPFAM" id="SSF52540">
    <property type="entry name" value="P-loop containing nucleoside triphosphate hydrolases"/>
    <property type="match status" value="1"/>
</dbReference>
<keyword evidence="4" id="KW-0547">Nucleotide-binding</keyword>
<reference evidence="11" key="2">
    <citation type="submission" date="2023-05" db="EMBL/GenBank/DDBJ databases">
        <authorList>
            <person name="Schelkunov M.I."/>
        </authorList>
    </citation>
    <scope>NUCLEOTIDE SEQUENCE</scope>
    <source>
        <strain evidence="11">Hsosn_3</strain>
        <tissue evidence="11">Leaf</tissue>
    </source>
</reference>
<dbReference type="GO" id="GO:0005524">
    <property type="term" value="F:ATP binding"/>
    <property type="evidence" value="ECO:0007669"/>
    <property type="project" value="UniProtKB-KW"/>
</dbReference>
<evidence type="ECO:0000256" key="1">
    <source>
        <dbReference type="ARBA" id="ARBA00008894"/>
    </source>
</evidence>
<feature type="domain" description="Disease resistance protein winged helix" evidence="10">
    <location>
        <begin position="425"/>
        <end position="496"/>
    </location>
</feature>
<evidence type="ECO:0000256" key="4">
    <source>
        <dbReference type="ARBA" id="ARBA00022741"/>
    </source>
</evidence>
<evidence type="ECO:0000256" key="5">
    <source>
        <dbReference type="ARBA" id="ARBA00022821"/>
    </source>
</evidence>
<evidence type="ECO:0000313" key="11">
    <source>
        <dbReference type="EMBL" id="KAK1364476.1"/>
    </source>
</evidence>
<organism evidence="11 12">
    <name type="scientific">Heracleum sosnowskyi</name>
    <dbReference type="NCBI Taxonomy" id="360622"/>
    <lineage>
        <taxon>Eukaryota</taxon>
        <taxon>Viridiplantae</taxon>
        <taxon>Streptophyta</taxon>
        <taxon>Embryophyta</taxon>
        <taxon>Tracheophyta</taxon>
        <taxon>Spermatophyta</taxon>
        <taxon>Magnoliopsida</taxon>
        <taxon>eudicotyledons</taxon>
        <taxon>Gunneridae</taxon>
        <taxon>Pentapetalae</taxon>
        <taxon>asterids</taxon>
        <taxon>campanulids</taxon>
        <taxon>Apiales</taxon>
        <taxon>Apiaceae</taxon>
        <taxon>Apioideae</taxon>
        <taxon>apioid superclade</taxon>
        <taxon>Tordylieae</taxon>
        <taxon>Tordyliinae</taxon>
        <taxon>Heracleum</taxon>
    </lineage>
</organism>
<keyword evidence="3" id="KW-0677">Repeat</keyword>
<dbReference type="FunFam" id="1.10.10.10:FF:000322">
    <property type="entry name" value="Probable disease resistance protein At1g63360"/>
    <property type="match status" value="1"/>
</dbReference>
<dbReference type="InterPro" id="IPR032675">
    <property type="entry name" value="LRR_dom_sf"/>
</dbReference>
<dbReference type="Pfam" id="PF18052">
    <property type="entry name" value="Rx_N"/>
    <property type="match status" value="1"/>
</dbReference>
<dbReference type="Pfam" id="PF23559">
    <property type="entry name" value="WHD_DRP"/>
    <property type="match status" value="1"/>
</dbReference>
<keyword evidence="7" id="KW-0732">Signal</keyword>
<dbReference type="Pfam" id="PF00931">
    <property type="entry name" value="NB-ARC"/>
    <property type="match status" value="1"/>
</dbReference>
<evidence type="ECO:0000256" key="6">
    <source>
        <dbReference type="ARBA" id="ARBA00022840"/>
    </source>
</evidence>
<dbReference type="Proteomes" id="UP001237642">
    <property type="component" value="Unassembled WGS sequence"/>
</dbReference>
<dbReference type="PANTHER" id="PTHR36766:SF70">
    <property type="entry name" value="DISEASE RESISTANCE PROTEIN RGA4"/>
    <property type="match status" value="1"/>
</dbReference>
<comment type="caution">
    <text evidence="11">The sequence shown here is derived from an EMBL/GenBank/DDBJ whole genome shotgun (WGS) entry which is preliminary data.</text>
</comment>
<accession>A0AAD8HCF5</accession>
<dbReference type="InterPro" id="IPR058922">
    <property type="entry name" value="WHD_DRP"/>
</dbReference>
<dbReference type="InterPro" id="IPR041118">
    <property type="entry name" value="Rx_N"/>
</dbReference>
<evidence type="ECO:0000256" key="7">
    <source>
        <dbReference type="SAM" id="SignalP"/>
    </source>
</evidence>
<dbReference type="SUPFAM" id="SSF52058">
    <property type="entry name" value="L domain-like"/>
    <property type="match status" value="1"/>
</dbReference>
<dbReference type="PANTHER" id="PTHR36766">
    <property type="entry name" value="PLANT BROAD-SPECTRUM MILDEW RESISTANCE PROTEIN RPW8"/>
    <property type="match status" value="1"/>
</dbReference>
<dbReference type="Gene3D" id="1.20.5.4130">
    <property type="match status" value="1"/>
</dbReference>
<comment type="similarity">
    <text evidence="1">Belongs to the disease resistance NB-LRR family.</text>
</comment>
<reference evidence="11" key="1">
    <citation type="submission" date="2023-02" db="EMBL/GenBank/DDBJ databases">
        <title>Genome of toxic invasive species Heracleum sosnowskyi carries increased number of genes despite the absence of recent whole-genome duplications.</title>
        <authorList>
            <person name="Schelkunov M."/>
            <person name="Shtratnikova V."/>
            <person name="Makarenko M."/>
            <person name="Klepikova A."/>
            <person name="Omelchenko D."/>
            <person name="Novikova G."/>
            <person name="Obukhova E."/>
            <person name="Bogdanov V."/>
            <person name="Penin A."/>
            <person name="Logacheva M."/>
        </authorList>
    </citation>
    <scope>NUCLEOTIDE SEQUENCE</scope>
    <source>
        <strain evidence="11">Hsosn_3</strain>
        <tissue evidence="11">Leaf</tissue>
    </source>
</reference>
<name>A0AAD8HCF5_9APIA</name>
<dbReference type="InterPro" id="IPR036388">
    <property type="entry name" value="WH-like_DNA-bd_sf"/>
</dbReference>
<sequence length="622" mass="70485">MGDPFVADLTTGLVLKLLALVTEEVIRAWDIHQDLEILCERLESINALLIDAHTKKLTMCSVQSWFNKLEAVVHVADVFMDELAYEVTRQKVETHHMVRDFFIPSKNHILYRLKVAHKIKSIHTSFDKIFKLAGDLGLQSIAHLSSVVQPREINNTPPSEDESQIIGRDDDVSNLVQMMCQNREEELPVIAIVGMGGRGKTTLARMLYNRDLVIKMFPKRMWVTISSDFNFMRILNEMVESLTSTTSLLKNTRAVIHALQKNLKGETFLLVLDDVWNEDSVEWENLRNSLLGVGGARGSSILVTTRKQEVIDAVQYCVCYPVKKLSEQDSWALFKQRAFSHGKYLENQTFVALGRSMVERCGGLPLAIKALGGLLRSKKSEQEWKLIKDSKTWKSKDVLPSLRLSYDNLPYTGLKRCFAYCSILAKDSVIYKNELVHKWMALGFLLPSRDSTLLPEDIGDMYFRILLCNSLLQDAERDQYGNIASCKMHDLVHDLALDVSTDYSSTVMPSHDYKQVSKAIYVRLEGFEDVKTTIFEAGIDLVQALYAQASVFGVALPNIKHLRVLVISSSIVCTELPDSLGNLKYLKYLDIPSSLNLPNSITRLYNLQTLRVGALQELPKRF</sequence>
<dbReference type="InterPro" id="IPR042197">
    <property type="entry name" value="Apaf_helical"/>
</dbReference>
<dbReference type="GO" id="GO:0043531">
    <property type="term" value="F:ADP binding"/>
    <property type="evidence" value="ECO:0007669"/>
    <property type="project" value="InterPro"/>
</dbReference>